<dbReference type="GO" id="GO:0005886">
    <property type="term" value="C:plasma membrane"/>
    <property type="evidence" value="ECO:0007669"/>
    <property type="project" value="UniProtKB-SubCell"/>
</dbReference>
<evidence type="ECO:0000256" key="2">
    <source>
        <dbReference type="ARBA" id="ARBA00022448"/>
    </source>
</evidence>
<evidence type="ECO:0000256" key="3">
    <source>
        <dbReference type="ARBA" id="ARBA00022475"/>
    </source>
</evidence>
<dbReference type="FunFam" id="3.40.50.300:FF:000127">
    <property type="entry name" value="Ribose import ATP-binding protein RbsA"/>
    <property type="match status" value="1"/>
</dbReference>
<keyword evidence="2" id="KW-0813">Transport</keyword>
<dbReference type="AlphaFoldDB" id="A0A5M6DIF0"/>
<dbReference type="PANTHER" id="PTHR43790">
    <property type="entry name" value="CARBOHYDRATE TRANSPORT ATP-BINDING PROTEIN MG119-RELATED"/>
    <property type="match status" value="1"/>
</dbReference>
<keyword evidence="9" id="KW-0472">Membrane</keyword>
<dbReference type="GO" id="GO:0005524">
    <property type="term" value="F:ATP binding"/>
    <property type="evidence" value="ECO:0007669"/>
    <property type="project" value="UniProtKB-KW"/>
</dbReference>
<comment type="caution">
    <text evidence="11">The sequence shown here is derived from an EMBL/GenBank/DDBJ whole genome shotgun (WGS) entry which is preliminary data.</text>
</comment>
<proteinExistence type="predicted"/>
<dbReference type="Pfam" id="PF00005">
    <property type="entry name" value="ABC_tran"/>
    <property type="match status" value="2"/>
</dbReference>
<comment type="subcellular location">
    <subcellularLocation>
        <location evidence="1">Cell membrane</location>
        <topology evidence="1">Peripheral membrane protein</topology>
    </subcellularLocation>
</comment>
<keyword evidence="8" id="KW-1278">Translocase</keyword>
<evidence type="ECO:0000313" key="12">
    <source>
        <dbReference type="Proteomes" id="UP000324479"/>
    </source>
</evidence>
<dbReference type="SUPFAM" id="SSF52540">
    <property type="entry name" value="P-loop containing nucleoside triphosphate hydrolases"/>
    <property type="match status" value="2"/>
</dbReference>
<protein>
    <submittedName>
        <fullName evidence="11">Sugar ABC transporter ATP-binding protein</fullName>
    </submittedName>
</protein>
<keyword evidence="5" id="KW-0677">Repeat</keyword>
<keyword evidence="7 11" id="KW-0067">ATP-binding</keyword>
<dbReference type="Gene3D" id="3.40.50.300">
    <property type="entry name" value="P-loop containing nucleotide triphosphate hydrolases"/>
    <property type="match status" value="2"/>
</dbReference>
<keyword evidence="12" id="KW-1185">Reference proteome</keyword>
<evidence type="ECO:0000256" key="4">
    <source>
        <dbReference type="ARBA" id="ARBA00022597"/>
    </source>
</evidence>
<dbReference type="CDD" id="cd03215">
    <property type="entry name" value="ABC_Carb_Monos_II"/>
    <property type="match status" value="1"/>
</dbReference>
<feature type="domain" description="ABC transporter" evidence="10">
    <location>
        <begin position="266"/>
        <end position="510"/>
    </location>
</feature>
<evidence type="ECO:0000256" key="9">
    <source>
        <dbReference type="ARBA" id="ARBA00023136"/>
    </source>
</evidence>
<evidence type="ECO:0000256" key="6">
    <source>
        <dbReference type="ARBA" id="ARBA00022741"/>
    </source>
</evidence>
<evidence type="ECO:0000256" key="8">
    <source>
        <dbReference type="ARBA" id="ARBA00022967"/>
    </source>
</evidence>
<evidence type="ECO:0000256" key="5">
    <source>
        <dbReference type="ARBA" id="ARBA00022737"/>
    </source>
</evidence>
<reference evidence="11 12" key="1">
    <citation type="submission" date="2019-08" db="EMBL/GenBank/DDBJ databases">
        <authorList>
            <person name="Dhanesh K."/>
            <person name="Kumar G."/>
            <person name="Sasikala C."/>
            <person name="Venkata Ramana C."/>
        </authorList>
    </citation>
    <scope>NUCLEOTIDE SEQUENCE [LARGE SCALE GENOMIC DNA]</scope>
    <source>
        <strain evidence="11 12">JC645</strain>
    </source>
</reference>
<dbReference type="InterPro" id="IPR017871">
    <property type="entry name" value="ABC_transporter-like_CS"/>
</dbReference>
<evidence type="ECO:0000259" key="10">
    <source>
        <dbReference type="PROSITE" id="PS50893"/>
    </source>
</evidence>
<name>A0A5M6DIF0_9BACT</name>
<dbReference type="SMART" id="SM00382">
    <property type="entry name" value="AAA"/>
    <property type="match status" value="2"/>
</dbReference>
<dbReference type="CDD" id="cd03216">
    <property type="entry name" value="ABC_Carb_Monos_I"/>
    <property type="match status" value="1"/>
</dbReference>
<sequence>MIRPSTANQVVLAAEGIVKRYPGVLALNQVDFAIRSGEVHGLIGENGAGKSTLMHILAGVAQPDEGIIRLDDEPVRFANPREAMDRGISLVHQELNLVPWLSVAENIFLGRELVSGLGLIRSSEQNRQCRTLLADLDATIDPRSEVHRLRVGQQQVVEIAKALSSRARVIFMDEPTSAISDQEVESLFRLIRSLRAAGISIVYVSHKLDELLRVSDRITVLRDGRLVETLEAATADRETIVRLMVGRKLEDLYVHSPAIPARSERLRVNRLTMISRKARRPAVDGVSFSVRGGEVFGIFGLMGAGRTELLESIFGLHPTRTTGTVTIDGQPSDICSPEQALNSGLGLVPEDRKHQGLILGMSVEQNISLSSLAEIESVGLLNARREREHAQRYVEQFSIKTPTVKQPVRTLSGGNQQKVVLSKVLSRQPGVLMLDEPTRGIDVGAKREVYSLVDRLKREGMAIVVVSSELPELLGIADRVMVMCEGRKTAEFDCSVANEEVLMQAAVPGADAEVERGK</sequence>
<dbReference type="PANTHER" id="PTHR43790:SF3">
    <property type="entry name" value="D-ALLOSE IMPORT ATP-BINDING PROTEIN ALSA-RELATED"/>
    <property type="match status" value="1"/>
</dbReference>
<evidence type="ECO:0000313" key="11">
    <source>
        <dbReference type="EMBL" id="KAA5547253.1"/>
    </source>
</evidence>
<dbReference type="Proteomes" id="UP000324479">
    <property type="component" value="Unassembled WGS sequence"/>
</dbReference>
<dbReference type="InterPro" id="IPR003439">
    <property type="entry name" value="ABC_transporter-like_ATP-bd"/>
</dbReference>
<evidence type="ECO:0000256" key="7">
    <source>
        <dbReference type="ARBA" id="ARBA00022840"/>
    </source>
</evidence>
<dbReference type="EMBL" id="VWOX01000001">
    <property type="protein sequence ID" value="KAA5547253.1"/>
    <property type="molecule type" value="Genomic_DNA"/>
</dbReference>
<evidence type="ECO:0000256" key="1">
    <source>
        <dbReference type="ARBA" id="ARBA00004202"/>
    </source>
</evidence>
<dbReference type="PROSITE" id="PS00211">
    <property type="entry name" value="ABC_TRANSPORTER_1"/>
    <property type="match status" value="1"/>
</dbReference>
<dbReference type="InterPro" id="IPR027417">
    <property type="entry name" value="P-loop_NTPase"/>
</dbReference>
<feature type="domain" description="ABC transporter" evidence="10">
    <location>
        <begin position="12"/>
        <end position="248"/>
    </location>
</feature>
<keyword evidence="4" id="KW-0762">Sugar transport</keyword>
<dbReference type="PROSITE" id="PS50893">
    <property type="entry name" value="ABC_TRANSPORTER_2"/>
    <property type="match status" value="2"/>
</dbReference>
<dbReference type="InterPro" id="IPR003593">
    <property type="entry name" value="AAA+_ATPase"/>
</dbReference>
<organism evidence="11 12">
    <name type="scientific">Roseiconus nitratireducens</name>
    <dbReference type="NCBI Taxonomy" id="2605748"/>
    <lineage>
        <taxon>Bacteria</taxon>
        <taxon>Pseudomonadati</taxon>
        <taxon>Planctomycetota</taxon>
        <taxon>Planctomycetia</taxon>
        <taxon>Pirellulales</taxon>
        <taxon>Pirellulaceae</taxon>
        <taxon>Roseiconus</taxon>
    </lineage>
</organism>
<dbReference type="GO" id="GO:0016887">
    <property type="term" value="F:ATP hydrolysis activity"/>
    <property type="evidence" value="ECO:0007669"/>
    <property type="project" value="InterPro"/>
</dbReference>
<keyword evidence="3" id="KW-1003">Cell membrane</keyword>
<dbReference type="RefSeq" id="WP_150074422.1">
    <property type="nucleotide sequence ID" value="NZ_VWOX01000001.1"/>
</dbReference>
<gene>
    <name evidence="11" type="ORF">FYK55_02320</name>
</gene>
<keyword evidence="6" id="KW-0547">Nucleotide-binding</keyword>
<dbReference type="InterPro" id="IPR050107">
    <property type="entry name" value="ABC_carbohydrate_import_ATPase"/>
</dbReference>
<accession>A0A5M6DIF0</accession>